<dbReference type="PANTHER" id="PTHR30399:SF1">
    <property type="entry name" value="UTP PYROPHOSPHATASE"/>
    <property type="match status" value="1"/>
</dbReference>
<dbReference type="Proteomes" id="UP000002221">
    <property type="component" value="Chromosome"/>
</dbReference>
<dbReference type="KEGG" id="rmr:Rmar_1094"/>
<dbReference type="eggNOG" id="COG1451">
    <property type="taxonomic scope" value="Bacteria"/>
</dbReference>
<evidence type="ECO:0000259" key="1">
    <source>
        <dbReference type="Pfam" id="PF01863"/>
    </source>
</evidence>
<dbReference type="OrthoDB" id="9811177at2"/>
<dbReference type="InterPro" id="IPR053136">
    <property type="entry name" value="UTP_pyrophosphatase-like"/>
</dbReference>
<gene>
    <name evidence="2" type="ordered locus">Rmar_1094</name>
</gene>
<accession>D0MHM7</accession>
<proteinExistence type="predicted"/>
<protein>
    <recommendedName>
        <fullName evidence="1">YgjP-like metallopeptidase domain-containing protein</fullName>
    </recommendedName>
</protein>
<dbReference type="CDD" id="cd07344">
    <property type="entry name" value="M48_yhfN_like"/>
    <property type="match status" value="1"/>
</dbReference>
<sequence length="114" mass="13216">MSQRGTKHAEATSPLQEAISRDILLAEVWAWARRIGVEERLREVRIQPMTRKWASVSTRGRLTLSRDLLDQPAAFRRQVIVHELVHLKLRHGGHTKLFHALVRAYLTQYEGRDA</sequence>
<evidence type="ECO:0000313" key="3">
    <source>
        <dbReference type="Proteomes" id="UP000002221"/>
    </source>
</evidence>
<dbReference type="AlphaFoldDB" id="D0MHM7"/>
<dbReference type="STRING" id="518766.Rmar_1094"/>
<dbReference type="HOGENOM" id="CLU_065947_5_0_10"/>
<name>D0MHM7_RHOM4</name>
<dbReference type="RefSeq" id="WP_012843597.1">
    <property type="nucleotide sequence ID" value="NC_013501.1"/>
</dbReference>
<dbReference type="Pfam" id="PF01863">
    <property type="entry name" value="YgjP-like"/>
    <property type="match status" value="1"/>
</dbReference>
<evidence type="ECO:0000313" key="2">
    <source>
        <dbReference type="EMBL" id="ACY47985.1"/>
    </source>
</evidence>
<keyword evidence="3" id="KW-1185">Reference proteome</keyword>
<dbReference type="PANTHER" id="PTHR30399">
    <property type="entry name" value="UNCHARACTERIZED PROTEIN YGJP"/>
    <property type="match status" value="1"/>
</dbReference>
<feature type="domain" description="YgjP-like metallopeptidase" evidence="1">
    <location>
        <begin position="20"/>
        <end position="111"/>
    </location>
</feature>
<dbReference type="EMBL" id="CP001807">
    <property type="protein sequence ID" value="ACY47985.1"/>
    <property type="molecule type" value="Genomic_DNA"/>
</dbReference>
<organism evidence="2 3">
    <name type="scientific">Rhodothermus marinus (strain ATCC 43812 / DSM 4252 / R-10)</name>
    <name type="common">Rhodothermus obamensis</name>
    <dbReference type="NCBI Taxonomy" id="518766"/>
    <lineage>
        <taxon>Bacteria</taxon>
        <taxon>Pseudomonadati</taxon>
        <taxon>Rhodothermota</taxon>
        <taxon>Rhodothermia</taxon>
        <taxon>Rhodothermales</taxon>
        <taxon>Rhodothermaceae</taxon>
        <taxon>Rhodothermus</taxon>
    </lineage>
</organism>
<dbReference type="Gene3D" id="3.30.2010.10">
    <property type="entry name" value="Metalloproteases ('zincins'), catalytic domain"/>
    <property type="match status" value="1"/>
</dbReference>
<dbReference type="InterPro" id="IPR002725">
    <property type="entry name" value="YgjP-like_metallopeptidase"/>
</dbReference>
<reference evidence="2 3" key="1">
    <citation type="journal article" date="2009" name="Stand. Genomic Sci.">
        <title>Complete genome sequence of Rhodothermus marinus type strain (R-10).</title>
        <authorList>
            <person name="Nolan M."/>
            <person name="Tindall B.J."/>
            <person name="Pomrenke H."/>
            <person name="Lapidus A."/>
            <person name="Copeland A."/>
            <person name="Glavina Del Rio T."/>
            <person name="Lucas S."/>
            <person name="Chen F."/>
            <person name="Tice H."/>
            <person name="Cheng J.F."/>
            <person name="Saunders E."/>
            <person name="Han C."/>
            <person name="Bruce D."/>
            <person name="Goodwin L."/>
            <person name="Chain P."/>
            <person name="Pitluck S."/>
            <person name="Ovchinikova G."/>
            <person name="Pati A."/>
            <person name="Ivanova N."/>
            <person name="Mavromatis K."/>
            <person name="Chen A."/>
            <person name="Palaniappan K."/>
            <person name="Land M."/>
            <person name="Hauser L."/>
            <person name="Chang Y.J."/>
            <person name="Jeffries C.D."/>
            <person name="Brettin T."/>
            <person name="Goker M."/>
            <person name="Bristow J."/>
            <person name="Eisen J.A."/>
            <person name="Markowitz V."/>
            <person name="Hugenholtz P."/>
            <person name="Kyrpides N.C."/>
            <person name="Klenk H.P."/>
            <person name="Detter J.C."/>
        </authorList>
    </citation>
    <scope>NUCLEOTIDE SEQUENCE [LARGE SCALE GENOMIC DNA]</scope>
    <source>
        <strain evidence="3">ATCC 43812 / DSM 4252 / R-10</strain>
    </source>
</reference>